<accession>A0A098QZ31</accession>
<proteinExistence type="predicted"/>
<evidence type="ECO:0000313" key="3">
    <source>
        <dbReference type="Proteomes" id="UP000029692"/>
    </source>
</evidence>
<protein>
    <submittedName>
        <fullName evidence="2">Uncharacterized protein</fullName>
    </submittedName>
</protein>
<comment type="caution">
    <text evidence="2">The sequence shown here is derived from an EMBL/GenBank/DDBJ whole genome shotgun (WGS) entry which is preliminary data.</text>
</comment>
<dbReference type="EMBL" id="JNUP01000048">
    <property type="protein sequence ID" value="KGE72776.1"/>
    <property type="molecule type" value="Genomic_DNA"/>
</dbReference>
<sequence length="66" mass="7344">MPRPAGDAQICERWGNGHPRVHPACQGCLRHSNHPETQEDIKNPQESGRRTTTRILGGNPIVRLPV</sequence>
<keyword evidence="3" id="KW-1185">Reference proteome</keyword>
<dbReference type="AlphaFoldDB" id="A0A098QZ31"/>
<evidence type="ECO:0000256" key="1">
    <source>
        <dbReference type="SAM" id="MobiDB-lite"/>
    </source>
</evidence>
<feature type="region of interest" description="Disordered" evidence="1">
    <location>
        <begin position="32"/>
        <end position="66"/>
    </location>
</feature>
<name>A0A098QZ31_9SPIO</name>
<feature type="compositionally biased region" description="Basic and acidic residues" evidence="1">
    <location>
        <begin position="33"/>
        <end position="49"/>
    </location>
</feature>
<organism evidence="2 3">
    <name type="scientific">Spirochaeta lutea</name>
    <dbReference type="NCBI Taxonomy" id="1480694"/>
    <lineage>
        <taxon>Bacteria</taxon>
        <taxon>Pseudomonadati</taxon>
        <taxon>Spirochaetota</taxon>
        <taxon>Spirochaetia</taxon>
        <taxon>Spirochaetales</taxon>
        <taxon>Spirochaetaceae</taxon>
        <taxon>Spirochaeta</taxon>
    </lineage>
</organism>
<gene>
    <name evidence="2" type="ORF">DC28_05930</name>
</gene>
<dbReference type="Proteomes" id="UP000029692">
    <property type="component" value="Unassembled WGS sequence"/>
</dbReference>
<dbReference type="STRING" id="1480694.DC28_05930"/>
<reference evidence="2 3" key="1">
    <citation type="submission" date="2014-05" db="EMBL/GenBank/DDBJ databases">
        <title>De novo Genome Sequence of Spirocheata sp.</title>
        <authorList>
            <person name="Shivani Y."/>
            <person name="Subhash Y."/>
            <person name="Tushar L."/>
            <person name="Sasikala C."/>
            <person name="Ramana C.V."/>
        </authorList>
    </citation>
    <scope>NUCLEOTIDE SEQUENCE [LARGE SCALE GENOMIC DNA]</scope>
    <source>
        <strain evidence="2 3">JC230</strain>
    </source>
</reference>
<evidence type="ECO:0000313" key="2">
    <source>
        <dbReference type="EMBL" id="KGE72776.1"/>
    </source>
</evidence>